<sequence>GGEKSRVALAKLVRGGANFLILDEPTNHLDLESRAVMEKALGAYTGTLLVATHDRALLDKVVDHVLEITATGCKMYEGGFQLFNQTRGQEEAAAEAVSHAEKLTAKAAPAKTSAKGEKGAKGKSEPFDPKEAYREAKQRKRDEAKLKRRVNAAESKVVSLEEEKETLELAMADPAISTDSEKLAELAREHKMIKGDLTDAISEWERLAGRLEAFRDKS</sequence>
<dbReference type="GO" id="GO:0005524">
    <property type="term" value="F:ATP binding"/>
    <property type="evidence" value="ECO:0007669"/>
    <property type="project" value="UniProtKB-KW"/>
</dbReference>
<comment type="caution">
    <text evidence="5">The sequence shown here is derived from an EMBL/GenBank/DDBJ whole genome shotgun (WGS) entry which is preliminary data.</text>
</comment>
<keyword evidence="2" id="KW-0067">ATP-binding</keyword>
<evidence type="ECO:0000313" key="5">
    <source>
        <dbReference type="EMBL" id="NNF07424.1"/>
    </source>
</evidence>
<dbReference type="EMBL" id="JABDJR010000475">
    <property type="protein sequence ID" value="NNF07424.1"/>
    <property type="molecule type" value="Genomic_DNA"/>
</dbReference>
<name>A0A7Y2E8Z7_UNCEI</name>
<dbReference type="Pfam" id="PF16326">
    <property type="entry name" value="ABC_tran_CTD"/>
    <property type="match status" value="1"/>
</dbReference>
<dbReference type="InterPro" id="IPR032524">
    <property type="entry name" value="ABC_tran_C"/>
</dbReference>
<dbReference type="Gene3D" id="3.40.50.300">
    <property type="entry name" value="P-loop containing nucleotide triphosphate hydrolases"/>
    <property type="match status" value="1"/>
</dbReference>
<accession>A0A7Y2E8Z7</accession>
<proteinExistence type="predicted"/>
<dbReference type="Gene3D" id="1.10.287.380">
    <property type="entry name" value="Valyl-tRNA synthetase, C-terminal domain"/>
    <property type="match status" value="1"/>
</dbReference>
<dbReference type="InterPro" id="IPR051309">
    <property type="entry name" value="ABCF_ATPase"/>
</dbReference>
<evidence type="ECO:0000313" key="6">
    <source>
        <dbReference type="Proteomes" id="UP000547674"/>
    </source>
</evidence>
<evidence type="ECO:0000256" key="3">
    <source>
        <dbReference type="SAM" id="MobiDB-lite"/>
    </source>
</evidence>
<dbReference type="InterPro" id="IPR037118">
    <property type="entry name" value="Val-tRNA_synth_C_sf"/>
</dbReference>
<feature type="region of interest" description="Disordered" evidence="3">
    <location>
        <begin position="103"/>
        <end position="147"/>
    </location>
</feature>
<dbReference type="InterPro" id="IPR027417">
    <property type="entry name" value="P-loop_NTPase"/>
</dbReference>
<dbReference type="GO" id="GO:0003677">
    <property type="term" value="F:DNA binding"/>
    <property type="evidence" value="ECO:0007669"/>
    <property type="project" value="InterPro"/>
</dbReference>
<feature type="non-terminal residue" evidence="5">
    <location>
        <position position="1"/>
    </location>
</feature>
<feature type="domain" description="ABC transporter Uup C-terminal" evidence="4">
    <location>
        <begin position="145"/>
        <end position="208"/>
    </location>
</feature>
<evidence type="ECO:0000256" key="2">
    <source>
        <dbReference type="ARBA" id="ARBA00022840"/>
    </source>
</evidence>
<keyword evidence="1" id="KW-0547">Nucleotide-binding</keyword>
<dbReference type="PANTHER" id="PTHR42855:SF2">
    <property type="entry name" value="DRUG RESISTANCE ABC TRANSPORTER,ATP-BINDING PROTEIN"/>
    <property type="match status" value="1"/>
</dbReference>
<organism evidence="5 6">
    <name type="scientific">Eiseniibacteriota bacterium</name>
    <dbReference type="NCBI Taxonomy" id="2212470"/>
    <lineage>
        <taxon>Bacteria</taxon>
        <taxon>Candidatus Eiseniibacteriota</taxon>
    </lineage>
</organism>
<dbReference type="Proteomes" id="UP000547674">
    <property type="component" value="Unassembled WGS sequence"/>
</dbReference>
<gene>
    <name evidence="5" type="ORF">HKN21_11735</name>
</gene>
<reference evidence="5 6" key="1">
    <citation type="submission" date="2020-03" db="EMBL/GenBank/DDBJ databases">
        <title>Metabolic flexibility allows generalist bacteria to become dominant in a frequently disturbed ecosystem.</title>
        <authorList>
            <person name="Chen Y.-J."/>
            <person name="Leung P.M."/>
            <person name="Bay S.K."/>
            <person name="Hugenholtz P."/>
            <person name="Kessler A.J."/>
            <person name="Shelley G."/>
            <person name="Waite D.W."/>
            <person name="Cook P.L."/>
            <person name="Greening C."/>
        </authorList>
    </citation>
    <scope>NUCLEOTIDE SEQUENCE [LARGE SCALE GENOMIC DNA]</scope>
    <source>
        <strain evidence="5">SS_bin_28</strain>
    </source>
</reference>
<dbReference type="AlphaFoldDB" id="A0A7Y2E8Z7"/>
<evidence type="ECO:0000256" key="1">
    <source>
        <dbReference type="ARBA" id="ARBA00022741"/>
    </source>
</evidence>
<dbReference type="PANTHER" id="PTHR42855">
    <property type="entry name" value="ABC TRANSPORTER ATP-BINDING SUBUNIT"/>
    <property type="match status" value="1"/>
</dbReference>
<dbReference type="SUPFAM" id="SSF52540">
    <property type="entry name" value="P-loop containing nucleoside triphosphate hydrolases"/>
    <property type="match status" value="1"/>
</dbReference>
<evidence type="ECO:0000259" key="4">
    <source>
        <dbReference type="Pfam" id="PF16326"/>
    </source>
</evidence>
<feature type="compositionally biased region" description="Basic and acidic residues" evidence="3">
    <location>
        <begin position="114"/>
        <end position="145"/>
    </location>
</feature>
<protein>
    <recommendedName>
        <fullName evidence="4">ABC transporter Uup C-terminal domain-containing protein</fullName>
    </recommendedName>
</protein>